<name>A0A0E3ZZD9_9BACT</name>
<keyword evidence="4" id="KW-1185">Reference proteome</keyword>
<evidence type="ECO:0000259" key="2">
    <source>
        <dbReference type="Pfam" id="PF25583"/>
    </source>
</evidence>
<evidence type="ECO:0000259" key="1">
    <source>
        <dbReference type="Pfam" id="PF13280"/>
    </source>
</evidence>
<dbReference type="InterPro" id="IPR057727">
    <property type="entry name" value="WCX_dom"/>
</dbReference>
<accession>A0A0E3ZZD9</accession>
<dbReference type="EMBL" id="CP010429">
    <property type="protein sequence ID" value="AKD57600.1"/>
    <property type="molecule type" value="Genomic_DNA"/>
</dbReference>
<dbReference type="RefSeq" id="WP_046577578.1">
    <property type="nucleotide sequence ID" value="NZ_CP010429.1"/>
</dbReference>
<dbReference type="Proteomes" id="UP000033054">
    <property type="component" value="Chromosome"/>
</dbReference>
<feature type="domain" description="WYL" evidence="1">
    <location>
        <begin position="203"/>
        <end position="246"/>
    </location>
</feature>
<dbReference type="PANTHER" id="PTHR34580">
    <property type="match status" value="1"/>
</dbReference>
<organism evidence="3 4">
    <name type="scientific">Spirosoma radiotolerans</name>
    <dbReference type="NCBI Taxonomy" id="1379870"/>
    <lineage>
        <taxon>Bacteria</taxon>
        <taxon>Pseudomonadati</taxon>
        <taxon>Bacteroidota</taxon>
        <taxon>Cytophagia</taxon>
        <taxon>Cytophagales</taxon>
        <taxon>Cytophagaceae</taxon>
        <taxon>Spirosoma</taxon>
    </lineage>
</organism>
<dbReference type="Pfam" id="PF13280">
    <property type="entry name" value="WYL"/>
    <property type="match status" value="1"/>
</dbReference>
<dbReference type="PATRIC" id="fig|1379870.5.peg.5315"/>
<dbReference type="Pfam" id="PF25583">
    <property type="entry name" value="WCX"/>
    <property type="match status" value="1"/>
</dbReference>
<proteinExistence type="predicted"/>
<feature type="domain" description="WCX" evidence="2">
    <location>
        <begin position="281"/>
        <end position="355"/>
    </location>
</feature>
<evidence type="ECO:0000313" key="4">
    <source>
        <dbReference type="Proteomes" id="UP000033054"/>
    </source>
</evidence>
<evidence type="ECO:0000313" key="3">
    <source>
        <dbReference type="EMBL" id="AKD57600.1"/>
    </source>
</evidence>
<dbReference type="InterPro" id="IPR051534">
    <property type="entry name" value="CBASS_pafABC_assoc_protein"/>
</dbReference>
<dbReference type="KEGG" id="srd:SD10_24570"/>
<reference evidence="3 4" key="1">
    <citation type="journal article" date="2014" name="Curr. Microbiol.">
        <title>Spirosoma radiotolerans sp. nov., a gamma-radiation-resistant bacterium isolated from gamma ray-irradiated soil.</title>
        <authorList>
            <person name="Lee J.J."/>
            <person name="Srinivasan S."/>
            <person name="Lim S."/>
            <person name="Joe M."/>
            <person name="Im S."/>
            <person name="Bae S.I."/>
            <person name="Park K.R."/>
            <person name="Han J.H."/>
            <person name="Park S.H."/>
            <person name="Joo B.M."/>
            <person name="Park S.J."/>
            <person name="Kim M.K."/>
        </authorList>
    </citation>
    <scope>NUCLEOTIDE SEQUENCE [LARGE SCALE GENOMIC DNA]</scope>
    <source>
        <strain evidence="3 4">DG5A</strain>
    </source>
</reference>
<dbReference type="AlphaFoldDB" id="A0A0E3ZZD9"/>
<dbReference type="STRING" id="1379870.SD10_24570"/>
<dbReference type="PROSITE" id="PS52050">
    <property type="entry name" value="WYL"/>
    <property type="match status" value="1"/>
</dbReference>
<dbReference type="PANTHER" id="PTHR34580:SF9">
    <property type="entry name" value="SLL5097 PROTEIN"/>
    <property type="match status" value="1"/>
</dbReference>
<dbReference type="OrthoDB" id="43316at2"/>
<gene>
    <name evidence="3" type="ORF">SD10_24570</name>
</gene>
<protein>
    <submittedName>
        <fullName evidence="3">Transcriptional regulator</fullName>
    </submittedName>
</protein>
<dbReference type="HOGENOM" id="CLU_041141_6_0_10"/>
<dbReference type="InterPro" id="IPR026881">
    <property type="entry name" value="WYL_dom"/>
</dbReference>
<sequence>MPITRSAFQRYRLIDEIISRYPRRYSKQQLFELCQDKCGIRSISSLEKDIQRMREDHDAPIEYDKRANGYYYSNPQFRLLNLMLAPEDMEALDYAREVLAATQGATVADELTNALQKVRQSLDIIREVKSDDRAAPSTSRRIVYVEEKILGGNRQFVPMLIRAVNQSRQVAFRYLKYEDVSAVATGRTTRKGKSANPVLALMDRPKLRILHPILLREVADSWYVIGYDAVSGGEKTFALDRMSELELLDDPCDVPPAILANVSDLFEHIYGITDSHGPVENIILSFSPLFGRYVKAKPIHQTQEVISDTDTECIVRLRLAPNRDLLMHLRSYGEHLTVLEPASLVQEIKASLEATLARYHVNA</sequence>